<dbReference type="EMBL" id="CALTRL010001177">
    <property type="protein sequence ID" value="CAH7671403.1"/>
    <property type="molecule type" value="Genomic_DNA"/>
</dbReference>
<protein>
    <submittedName>
        <fullName evidence="3">Expressed protein</fullName>
    </submittedName>
</protein>
<dbReference type="AlphaFoldDB" id="A0AAV0AS28"/>
<keyword evidence="4" id="KW-1185">Reference proteome</keyword>
<sequence>MRSFVYCALLVLICQLATSSPINERSEVEASKEQSSEKFFPLFPPPPPVPFIRPPLPPFGFKDNHQNAKRSEVETAKEESSEKFFPILPPPPPPPFFRPHLPPFGFKDSHQNEKRSEVAAHQESQSTEKFFPGYGFPILPPPHPFFYHRRPFGYGFFPPPPFGFKDKHQNEKRSEVESSKEKSTEKFFPGLLPILPPFPPFGFLKDAKSNDEVRALKIKRIN</sequence>
<evidence type="ECO:0000313" key="3">
    <source>
        <dbReference type="EMBL" id="CAH7671403.1"/>
    </source>
</evidence>
<dbReference type="Proteomes" id="UP001153365">
    <property type="component" value="Unassembled WGS sequence"/>
</dbReference>
<organism evidence="3 4">
    <name type="scientific">Phakopsora pachyrhizi</name>
    <name type="common">Asian soybean rust disease fungus</name>
    <dbReference type="NCBI Taxonomy" id="170000"/>
    <lineage>
        <taxon>Eukaryota</taxon>
        <taxon>Fungi</taxon>
        <taxon>Dikarya</taxon>
        <taxon>Basidiomycota</taxon>
        <taxon>Pucciniomycotina</taxon>
        <taxon>Pucciniomycetes</taxon>
        <taxon>Pucciniales</taxon>
        <taxon>Phakopsoraceae</taxon>
        <taxon>Phakopsora</taxon>
    </lineage>
</organism>
<feature type="signal peptide" evidence="2">
    <location>
        <begin position="1"/>
        <end position="19"/>
    </location>
</feature>
<keyword evidence="2" id="KW-0732">Signal</keyword>
<feature type="compositionally biased region" description="Basic and acidic residues" evidence="1">
    <location>
        <begin position="62"/>
        <end position="82"/>
    </location>
</feature>
<gene>
    <name evidence="3" type="ORF">PPACK8108_LOCUS6177</name>
</gene>
<evidence type="ECO:0000313" key="4">
    <source>
        <dbReference type="Proteomes" id="UP001153365"/>
    </source>
</evidence>
<feature type="region of interest" description="Disordered" evidence="1">
    <location>
        <begin position="163"/>
        <end position="185"/>
    </location>
</feature>
<proteinExistence type="predicted"/>
<comment type="caution">
    <text evidence="3">The sequence shown here is derived from an EMBL/GenBank/DDBJ whole genome shotgun (WGS) entry which is preliminary data.</text>
</comment>
<evidence type="ECO:0000256" key="1">
    <source>
        <dbReference type="SAM" id="MobiDB-lite"/>
    </source>
</evidence>
<feature type="chain" id="PRO_5043628285" evidence="2">
    <location>
        <begin position="20"/>
        <end position="222"/>
    </location>
</feature>
<evidence type="ECO:0000256" key="2">
    <source>
        <dbReference type="SAM" id="SignalP"/>
    </source>
</evidence>
<feature type="region of interest" description="Disordered" evidence="1">
    <location>
        <begin position="62"/>
        <end position="85"/>
    </location>
</feature>
<accession>A0AAV0AS28</accession>
<name>A0AAV0AS28_PHAPC</name>
<feature type="compositionally biased region" description="Basic and acidic residues" evidence="1">
    <location>
        <begin position="164"/>
        <end position="185"/>
    </location>
</feature>
<reference evidence="3" key="1">
    <citation type="submission" date="2022-06" db="EMBL/GenBank/DDBJ databases">
        <authorList>
            <consortium name="SYNGENTA / RWTH Aachen University"/>
        </authorList>
    </citation>
    <scope>NUCLEOTIDE SEQUENCE</scope>
</reference>